<dbReference type="Proteomes" id="UP000663862">
    <property type="component" value="Unassembled WGS sequence"/>
</dbReference>
<dbReference type="GO" id="GO:1904158">
    <property type="term" value="P:axonemal central apparatus assembly"/>
    <property type="evidence" value="ECO:0007669"/>
    <property type="project" value="TreeGrafter"/>
</dbReference>
<accession>A0A817XGP7</accession>
<feature type="compositionally biased region" description="Pro residues" evidence="1">
    <location>
        <begin position="1105"/>
        <end position="1117"/>
    </location>
</feature>
<evidence type="ECO:0000313" key="5">
    <source>
        <dbReference type="EMBL" id="CAF4218556.1"/>
    </source>
</evidence>
<comment type="caution">
    <text evidence="3">The sequence shown here is derived from an EMBL/GenBank/DDBJ whole genome shotgun (WGS) entry which is preliminary data.</text>
</comment>
<feature type="region of interest" description="Disordered" evidence="1">
    <location>
        <begin position="1264"/>
        <end position="1300"/>
    </location>
</feature>
<feature type="compositionally biased region" description="Basic and acidic residues" evidence="1">
    <location>
        <begin position="1120"/>
        <end position="1131"/>
    </location>
</feature>
<feature type="compositionally biased region" description="Basic and acidic residues" evidence="1">
    <location>
        <begin position="1277"/>
        <end position="1297"/>
    </location>
</feature>
<dbReference type="GO" id="GO:0005576">
    <property type="term" value="C:extracellular region"/>
    <property type="evidence" value="ECO:0007669"/>
    <property type="project" value="GOC"/>
</dbReference>
<feature type="region of interest" description="Disordered" evidence="1">
    <location>
        <begin position="1928"/>
        <end position="1947"/>
    </location>
</feature>
<feature type="region of interest" description="Disordered" evidence="1">
    <location>
        <begin position="856"/>
        <end position="980"/>
    </location>
</feature>
<feature type="compositionally biased region" description="Basic and acidic residues" evidence="1">
    <location>
        <begin position="933"/>
        <end position="949"/>
    </location>
</feature>
<feature type="compositionally biased region" description="Polar residues" evidence="1">
    <location>
        <begin position="662"/>
        <end position="681"/>
    </location>
</feature>
<feature type="compositionally biased region" description="Basic and acidic residues" evidence="1">
    <location>
        <begin position="201"/>
        <end position="214"/>
    </location>
</feature>
<dbReference type="EMBL" id="CAJNYD010001586">
    <property type="protein sequence ID" value="CAF3351319.1"/>
    <property type="molecule type" value="Genomic_DNA"/>
</dbReference>
<feature type="compositionally biased region" description="Low complexity" evidence="1">
    <location>
        <begin position="1048"/>
        <end position="1060"/>
    </location>
</feature>
<feature type="region of interest" description="Disordered" evidence="1">
    <location>
        <begin position="588"/>
        <end position="613"/>
    </location>
</feature>
<reference evidence="3" key="1">
    <citation type="submission" date="2021-02" db="EMBL/GenBank/DDBJ databases">
        <authorList>
            <person name="Nowell W R."/>
        </authorList>
    </citation>
    <scope>NUCLEOTIDE SEQUENCE</scope>
</reference>
<feature type="region of interest" description="Disordered" evidence="1">
    <location>
        <begin position="1039"/>
        <end position="1074"/>
    </location>
</feature>
<dbReference type="EMBL" id="CAJOBO010000206">
    <property type="protein sequence ID" value="CAF4162136.1"/>
    <property type="molecule type" value="Genomic_DNA"/>
</dbReference>
<dbReference type="GO" id="GO:0003351">
    <property type="term" value="P:epithelial cilium movement involved in extracellular fluid movement"/>
    <property type="evidence" value="ECO:0007669"/>
    <property type="project" value="TreeGrafter"/>
</dbReference>
<feature type="region of interest" description="Disordered" evidence="1">
    <location>
        <begin position="660"/>
        <end position="681"/>
    </location>
</feature>
<feature type="compositionally biased region" description="Polar residues" evidence="1">
    <location>
        <begin position="867"/>
        <end position="880"/>
    </location>
</feature>
<dbReference type="EMBL" id="CAJOBQ010000024">
    <property type="protein sequence ID" value="CAF4218556.1"/>
    <property type="molecule type" value="Genomic_DNA"/>
</dbReference>
<evidence type="ECO:0000313" key="3">
    <source>
        <dbReference type="EMBL" id="CAF3369195.1"/>
    </source>
</evidence>
<dbReference type="Pfam" id="PF14874">
    <property type="entry name" value="PapD-like"/>
    <property type="match status" value="1"/>
</dbReference>
<sequence length="2144" mass="241304">MPPKGTKSPRAKSPKSGKPGGGSTWEALLGTMSINQDNWTTFVCFLTPDFSVNQIYIDLIEKAMQVDIRRQFDFISKRDFLEAIKTLGKASKATNKSVSTSATLASLMNSQFFTAYEYAKTILDTGGDIDDQLWAKLIKCRILDLKKEVHGRTTHKISSTPGTTTTLKTEKPKSPSGKKSPKGAAAAKKQTPGLQQSQADTHIEKSTGVKTRDQIANETKYVDDEPSDGPNQYVFLSGFYSTGLLNSLDTVGARIDTVTNVSCDRLDDTKRLFNEMMQRDRQEQTLKADVLKDILTPEQIAQQIERNDQTLNHFWKDLMPILDNSPDRSMLQDIIVTSLKVPSDDVPNSWSNTEQRTKLAQSLQNSIVESSYRLTVRKRQFNTFNQQMKLVTIPTIEEKAVESIVDAKIYNEITTIVPPESLSVPLILHGILEQVEAQNANTNKNLNATQQDDVGRYLREKLLSLSMGKEEQKEIENLVPKSPFAKATGSGPTMIYYGDDVKQRLATLNRLAIFDPLKIEHDSIVSHSRLNSLSELSTKQIDDSDSRERQTRLNQFLQFCTDEELLLSDVDHVLKQLVFECMTINSTIPITPENTPEQPTSRPSSVGSNHDEEQLHFERRLSTLLDQENKQFVNTKPIIWDDPFELLITNEETGRIGISAETLPSSPTSRTSKGSILRARTQSPKRSVYTVRFDVNNPDNNLYQQMHHLIPPAGGANVDGTMQNITQYHKRNLNDWNFAEHFEPDVFAQVIQQALFTHSQISVYYNRRDHTHMMILSLPVPEGKTIGYENTSKKLFSDVGFRNFLDEISYEIVDWLRDEEAKYQADILAQEVKTFARQTTPTPDAIKAALEATAKKGKGAAGKKTSPLRSASVSSDSGNSTDEEKTIRDDYVHPTSLKAWKQKKDKEIQEQDQQVKAKRPTSGTKSPKAKSPRGAEKAAKVTTPREKSPKGAKGKRASSTPSDKSPGQKTPQEFGEPSDRFIGYSLGNRLLSAQCNTSHLLLPDGCFVRTSIDTIKRGPTCVSASLFRNKSLYTVKLINPNKHSNNNDDQASSAPQSSSDGTTKTTEDNSPRVMDEKHVAEYGVFTALLNSGMLLSCSSYDTKAPKPPPPPEPPAPEVPVEEKVEDKKKEAAAATKNKKKGKTVEVEAPPVDKTPREPQYEAEPFQRLTISIPTGLVVTYYPETFLGVKLTRPNQEHRLVVKQYYACQSKGFHACEQSRLNAYEENSRIIDSEGHVMIFKRDGEVTILQPDGGVFMKMIVPQQEPEMEMSPESPNSAKKETRTDARGKKKGDSKNDTDTSTIAEEVKHVYQWRCITADGQSYIQNSMTQEYEKAEQLRLILETNPKTNEQVIHREDKVIIVFRADGSRIVSFADGTRITTFEAVEQKSGTPTNQDSDDRNNSMLGFRKIPHIRVEASGYATVAFNCETTDCRTVFNDGSSVDVFANGTYSIFESDGEKFDINENGDVLLDFQQSTYAKRVQELLSNVEPSKCIMSQNGDLIFDAVDYEQTQYCVEASGETYAKETDHRQMMKTLPLEMHVPRFFIIHEDGSGTELLRFKDLYSYLRTMDLDQSTAVVREPLLSNPKVTGATVMRPFQDEVHRRWLASFDDDSVIPSSLRNYTSATAMTRSYSSMSGSNHSSTNNINPQENAILRQTSRNNQHPYKSTTLTAGVSAQQPIAEMPKAIDYRNFMEFPRLQDDVRIKLFTSLKSYIDFVKNRADYHTKLLPNDHRSRLEKEKANKIWKNVRPQGTTKDDLTLLYLKTLRPDRQKTTTQQSVVPLSKKYNIDHLREELQQEKSNKKLKNEIKRGIAVPYFQSEWGVAYIQQQQQSPSEHVLTRVSKSAEAIKSSNDNQLFMKSPPNSPTDQINRLSQVRKSQPARSVSTEAEDNKTMGGSGQHDQGGIYRPVKQFTSPRDYVQYNAYGNKRAHPLKVPNGLKGSRPNAQPHSRFLDMEEPVMVRPNNASIGTAAINNRPLRDRRGCELFPDRIDFGILKEGVTYGAEIEVKNVGIDACRFRIRQPPLGTGLRVVFQPGLLAAGMRRPVMIELYAIIKQTQHQSQQQQQQQAQSQGLYQLDQSIEIITETDIMHFPIRAKIASEEQFDIMFVNKDETAGMNKPIRLLAQKSPNTNDWFAGNTNENAANS</sequence>
<feature type="region of interest" description="Disordered" evidence="1">
    <location>
        <begin position="1"/>
        <end position="22"/>
    </location>
</feature>
<feature type="compositionally biased region" description="Basic and acidic residues" evidence="1">
    <location>
        <begin position="1065"/>
        <end position="1074"/>
    </location>
</feature>
<dbReference type="PANTHER" id="PTHR21963:SF1">
    <property type="entry name" value="SPERM-ASSOCIATED ANTIGEN 17"/>
    <property type="match status" value="1"/>
</dbReference>
<gene>
    <name evidence="3" type="ORF">FME351_LOCUS6170</name>
    <name evidence="4" type="ORF">HFQ381_LOCUS5038</name>
    <name evidence="2" type="ORF">LUA448_LOCUS13074</name>
    <name evidence="5" type="ORF">TSG867_LOCUS1140</name>
</gene>
<name>A0A817XGP7_9BILA</name>
<organism evidence="3 6">
    <name type="scientific">Rotaria socialis</name>
    <dbReference type="NCBI Taxonomy" id="392032"/>
    <lineage>
        <taxon>Eukaryota</taxon>
        <taxon>Metazoa</taxon>
        <taxon>Spiralia</taxon>
        <taxon>Gnathifera</taxon>
        <taxon>Rotifera</taxon>
        <taxon>Eurotatoria</taxon>
        <taxon>Bdelloidea</taxon>
        <taxon>Philodinida</taxon>
        <taxon>Philodinidae</taxon>
        <taxon>Rotaria</taxon>
    </lineage>
</organism>
<protein>
    <recommendedName>
        <fullName evidence="7">Sperm-associated antigen 17</fullName>
    </recommendedName>
</protein>
<feature type="compositionally biased region" description="Basic and acidic residues" evidence="1">
    <location>
        <begin position="882"/>
        <end position="892"/>
    </location>
</feature>
<feature type="region of interest" description="Disordered" evidence="1">
    <location>
        <begin position="1848"/>
        <end position="1905"/>
    </location>
</feature>
<proteinExistence type="predicted"/>
<dbReference type="InterPro" id="IPR026173">
    <property type="entry name" value="SPAG17"/>
</dbReference>
<evidence type="ECO:0000313" key="2">
    <source>
        <dbReference type="EMBL" id="CAF3351319.1"/>
    </source>
</evidence>
<dbReference type="PANTHER" id="PTHR21963">
    <property type="entry name" value="PF6"/>
    <property type="match status" value="1"/>
</dbReference>
<evidence type="ECO:0000313" key="6">
    <source>
        <dbReference type="Proteomes" id="UP000663869"/>
    </source>
</evidence>
<evidence type="ECO:0000256" key="1">
    <source>
        <dbReference type="SAM" id="MobiDB-lite"/>
    </source>
</evidence>
<evidence type="ECO:0008006" key="7">
    <source>
        <dbReference type="Google" id="ProtNLM"/>
    </source>
</evidence>
<feature type="compositionally biased region" description="Low complexity" evidence="1">
    <location>
        <begin position="174"/>
        <end position="189"/>
    </location>
</feature>
<feature type="compositionally biased region" description="Low complexity" evidence="1">
    <location>
        <begin position="156"/>
        <end position="167"/>
    </location>
</feature>
<feature type="region of interest" description="Disordered" evidence="1">
    <location>
        <begin position="151"/>
        <end position="214"/>
    </location>
</feature>
<dbReference type="Proteomes" id="UP000663869">
    <property type="component" value="Unassembled WGS sequence"/>
</dbReference>
<feature type="compositionally biased region" description="Polar residues" evidence="1">
    <location>
        <begin position="588"/>
        <end position="608"/>
    </location>
</feature>
<feature type="compositionally biased region" description="Polar residues" evidence="1">
    <location>
        <begin position="957"/>
        <end position="971"/>
    </location>
</feature>
<evidence type="ECO:0000313" key="4">
    <source>
        <dbReference type="EMBL" id="CAF4162136.1"/>
    </source>
</evidence>
<feature type="region of interest" description="Disordered" evidence="1">
    <location>
        <begin position="1100"/>
        <end position="1159"/>
    </location>
</feature>
<dbReference type="Proteomes" id="UP000663833">
    <property type="component" value="Unassembled WGS sequence"/>
</dbReference>
<dbReference type="Proteomes" id="UP000663851">
    <property type="component" value="Unassembled WGS sequence"/>
</dbReference>
<feature type="compositionally biased region" description="Basic and acidic residues" evidence="1">
    <location>
        <begin position="902"/>
        <end position="915"/>
    </location>
</feature>
<dbReference type="EMBL" id="CAJNYU010000512">
    <property type="protein sequence ID" value="CAF3369195.1"/>
    <property type="molecule type" value="Genomic_DNA"/>
</dbReference>
<dbReference type="GO" id="GO:1990716">
    <property type="term" value="C:axonemal central apparatus"/>
    <property type="evidence" value="ECO:0007669"/>
    <property type="project" value="TreeGrafter"/>
</dbReference>
<feature type="compositionally biased region" description="Polar residues" evidence="1">
    <location>
        <begin position="1864"/>
        <end position="1885"/>
    </location>
</feature>
<feature type="compositionally biased region" description="Low complexity" evidence="1">
    <location>
        <begin position="1264"/>
        <end position="1274"/>
    </location>
</feature>